<organism evidence="2 3">
    <name type="scientific">Opisthorchis viverrini</name>
    <name type="common">Southeast Asian liver fluke</name>
    <dbReference type="NCBI Taxonomy" id="6198"/>
    <lineage>
        <taxon>Eukaryota</taxon>
        <taxon>Metazoa</taxon>
        <taxon>Spiralia</taxon>
        <taxon>Lophotrochozoa</taxon>
        <taxon>Platyhelminthes</taxon>
        <taxon>Trematoda</taxon>
        <taxon>Digenea</taxon>
        <taxon>Opisthorchiida</taxon>
        <taxon>Opisthorchiata</taxon>
        <taxon>Opisthorchiidae</taxon>
        <taxon>Opisthorchis</taxon>
    </lineage>
</organism>
<feature type="region of interest" description="Disordered" evidence="1">
    <location>
        <begin position="90"/>
        <end position="112"/>
    </location>
</feature>
<dbReference type="KEGG" id="ovi:T265_06911"/>
<name>A0A074ZQS3_OPIVI</name>
<sequence>MRLQRGQCVPRAAPGPDAPAPPHSTDQLLVPTATGHRAPAVRRCVSNSAARTSFAAVSPCSEGPYWPHPGTAFPRPLRRVFSAANLPRSVSGPAALATSSKSSRKVRTSTSSKGCGHGISILILVTAPSERKEAIAAGINEDFRRSEDGMAIHYSKDGYLFTSKYHRDTTDNLKWCEGKRTVMASSVKRECLYKNGFDLSGSGSTQQCASHETPESLDPATSRLADRPRAAGERCDQLALRQDIAPLILQSRDPHHAVTRVDWILE</sequence>
<proteinExistence type="predicted"/>
<gene>
    <name evidence="2" type="ORF">T265_06911</name>
</gene>
<dbReference type="Proteomes" id="UP000054324">
    <property type="component" value="Unassembled WGS sequence"/>
</dbReference>
<dbReference type="RefSeq" id="XP_009170573.1">
    <property type="nucleotide sequence ID" value="XM_009172309.1"/>
</dbReference>
<accession>A0A074ZQS3</accession>
<feature type="region of interest" description="Disordered" evidence="1">
    <location>
        <begin position="1"/>
        <end position="26"/>
    </location>
</feature>
<keyword evidence="3" id="KW-1185">Reference proteome</keyword>
<dbReference type="CTD" id="20321090"/>
<feature type="region of interest" description="Disordered" evidence="1">
    <location>
        <begin position="203"/>
        <end position="228"/>
    </location>
</feature>
<reference evidence="2 3" key="1">
    <citation type="submission" date="2013-11" db="EMBL/GenBank/DDBJ databases">
        <title>Opisthorchis viverrini - life in the bile duct.</title>
        <authorList>
            <person name="Young N.D."/>
            <person name="Nagarajan N."/>
            <person name="Lin S.J."/>
            <person name="Korhonen P.K."/>
            <person name="Jex A.R."/>
            <person name="Hall R.S."/>
            <person name="Safavi-Hemami H."/>
            <person name="Kaewkong W."/>
            <person name="Bertrand D."/>
            <person name="Gao S."/>
            <person name="Seet Q."/>
            <person name="Wongkham S."/>
            <person name="Teh B.T."/>
            <person name="Wongkham C."/>
            <person name="Intapan P.M."/>
            <person name="Maleewong W."/>
            <person name="Yang X."/>
            <person name="Hu M."/>
            <person name="Wang Z."/>
            <person name="Hofmann A."/>
            <person name="Sternberg P.W."/>
            <person name="Tan P."/>
            <person name="Wang J."/>
            <person name="Gasser R.B."/>
        </authorList>
    </citation>
    <scope>NUCLEOTIDE SEQUENCE [LARGE SCALE GENOMIC DNA]</scope>
</reference>
<protein>
    <submittedName>
        <fullName evidence="2">Uncharacterized protein</fullName>
    </submittedName>
</protein>
<evidence type="ECO:0000256" key="1">
    <source>
        <dbReference type="SAM" id="MobiDB-lite"/>
    </source>
</evidence>
<evidence type="ECO:0000313" key="2">
    <source>
        <dbReference type="EMBL" id="KER25675.1"/>
    </source>
</evidence>
<evidence type="ECO:0000313" key="3">
    <source>
        <dbReference type="Proteomes" id="UP000054324"/>
    </source>
</evidence>
<dbReference type="GeneID" id="20321090"/>
<dbReference type="EMBL" id="KL596769">
    <property type="protein sequence ID" value="KER25675.1"/>
    <property type="molecule type" value="Genomic_DNA"/>
</dbReference>
<dbReference type="AlphaFoldDB" id="A0A074ZQS3"/>